<feature type="region of interest" description="Disordered" evidence="1">
    <location>
        <begin position="633"/>
        <end position="672"/>
    </location>
</feature>
<feature type="compositionally biased region" description="Polar residues" evidence="1">
    <location>
        <begin position="853"/>
        <end position="863"/>
    </location>
</feature>
<feature type="region of interest" description="Disordered" evidence="1">
    <location>
        <begin position="838"/>
        <end position="878"/>
    </location>
</feature>
<protein>
    <recommendedName>
        <fullName evidence="5">Transmembrane protein</fullName>
    </recommendedName>
</protein>
<feature type="compositionally biased region" description="Basic and acidic residues" evidence="1">
    <location>
        <begin position="955"/>
        <end position="978"/>
    </location>
</feature>
<sequence>MGASTLGVSVPHEGGSLSGQPLESEVSAESKGFPFESEKWILAFLVILIVELAGLILYLVGRTLRGRVAASSALPATTPAEGAPPCEASLAPTAVEDQAAPSKGYKRTGHSGSLAQSECSTFEALPLDFASSSSAHSGGFYGPSTVPGPQAAPVVEQASDSESSASSLSRVFPKFPATAAGRVREDREEETPGKVLPAALIAALENVAGSLPPGEMKQKQRMMAECSAYPGPSDRLSHLVMTASKLRENAAVWRGVGVFQDEADVKEMKARCVYTRRSMLQYLAALSRNRGGDVQESGKFAARSSDAKARVLVPQVADDSGVPSSSLELVRALRCEPLDATYSPRPRSRVSRFHSGSTPFANGYASSTLAPMSSQDSLESFAAADIPSSSSSEDMLRRKEEKSLSSVATLAAPPRRTARSTCDDLRDMKATAEEGVGAAGAEGEGAWRTSARGGENAPENDRADKDAIERDAASAAPGVTAAEFVHVLERAMKFKQLDIATTVHDSLRQANVKIDRRSFTLLVQIAMSRKDVALQSKWLLEMIDEGHAIDAPWLDRLLAVAAVCDPAATSALQQELEARSTSLSPQCCAVLANAKTYISRGTNLLKRGNSGVYGRTAAPATSLAELKVPLKNAKEGEDHTSDASNDEKNEGAAADRSPCSQSSAPSLNPNAPEFVPLTMRPVSCRASALPMGSYQALAPLSGGLSASAALEMSAYGLTSSGLAAQRESVISPLPALQYLQGQGVASNTASAPDQVTASLLAMLSSSTAFASLPGAQQQQASGAAQRPKGAIGGKGAKLGESERQEDAEKCTLRIQMQEMYARAKEGGKKVKRGAAFLKKEEKEEKPAPGLQKSAATVNATETQAGEKEGPAAAAKKGSCLEQFRTFNEKRVQTILRSAVKNQGPKKSLGEQRTVRDVGKLAPAADKVNKSNSETAGASLKSSPADSRRTSAYQGDDERGTSDESRQGESDKQTEDVRS</sequence>
<feature type="compositionally biased region" description="Basic and acidic residues" evidence="1">
    <location>
        <begin position="907"/>
        <end position="918"/>
    </location>
</feature>
<keyword evidence="2" id="KW-0472">Membrane</keyword>
<dbReference type="RefSeq" id="XP_029215867.1">
    <property type="nucleotide sequence ID" value="XM_029361052.1"/>
</dbReference>
<feature type="region of interest" description="Disordered" evidence="1">
    <location>
        <begin position="1"/>
        <end position="23"/>
    </location>
</feature>
<feature type="compositionally biased region" description="Basic and acidic residues" evidence="1">
    <location>
        <begin position="797"/>
        <end position="808"/>
    </location>
</feature>
<accession>A0A2A9LZQ3</accession>
<reference evidence="3 4" key="1">
    <citation type="submission" date="2017-09" db="EMBL/GenBank/DDBJ databases">
        <title>Genome sequencing of Besnoitia besnoiti strain Bb-Ger1.</title>
        <authorList>
            <person name="Schares G."/>
            <person name="Venepally P."/>
            <person name="Lorenzi H.A."/>
        </authorList>
    </citation>
    <scope>NUCLEOTIDE SEQUENCE [LARGE SCALE GENOMIC DNA]</scope>
    <source>
        <strain evidence="3 4">Bb-Ger1</strain>
    </source>
</reference>
<dbReference type="VEuPathDB" id="ToxoDB:BESB_023500"/>
<dbReference type="OrthoDB" id="332903at2759"/>
<keyword evidence="4" id="KW-1185">Reference proteome</keyword>
<dbReference type="KEGG" id="bbes:BESB_023500"/>
<evidence type="ECO:0000256" key="1">
    <source>
        <dbReference type="SAM" id="MobiDB-lite"/>
    </source>
</evidence>
<dbReference type="Proteomes" id="UP000224006">
    <property type="component" value="Chromosome XII"/>
</dbReference>
<gene>
    <name evidence="3" type="ORF">BESB_023500</name>
</gene>
<keyword evidence="2" id="KW-1133">Transmembrane helix</keyword>
<keyword evidence="2" id="KW-0812">Transmembrane</keyword>
<feature type="transmembrane region" description="Helical" evidence="2">
    <location>
        <begin position="40"/>
        <end position="60"/>
    </location>
</feature>
<evidence type="ECO:0000256" key="2">
    <source>
        <dbReference type="SAM" id="Phobius"/>
    </source>
</evidence>
<feature type="region of interest" description="Disordered" evidence="1">
    <location>
        <begin position="140"/>
        <end position="170"/>
    </location>
</feature>
<feature type="compositionally biased region" description="Basic and acidic residues" evidence="1">
    <location>
        <begin position="394"/>
        <end position="403"/>
    </location>
</feature>
<dbReference type="GeneID" id="40307410"/>
<feature type="compositionally biased region" description="Low complexity" evidence="1">
    <location>
        <begin position="160"/>
        <end position="169"/>
    </location>
</feature>
<evidence type="ECO:0000313" key="3">
    <source>
        <dbReference type="EMBL" id="PFH31858.1"/>
    </source>
</evidence>
<feature type="compositionally biased region" description="Basic and acidic residues" evidence="1">
    <location>
        <begin position="633"/>
        <end position="650"/>
    </location>
</feature>
<feature type="compositionally biased region" description="Low complexity" evidence="1">
    <location>
        <begin position="777"/>
        <end position="789"/>
    </location>
</feature>
<comment type="caution">
    <text evidence="3">The sequence shown here is derived from an EMBL/GenBank/DDBJ whole genome shotgun (WGS) entry which is preliminary data.</text>
</comment>
<feature type="region of interest" description="Disordered" evidence="1">
    <location>
        <begin position="777"/>
        <end position="808"/>
    </location>
</feature>
<feature type="compositionally biased region" description="Polar residues" evidence="1">
    <location>
        <begin position="658"/>
        <end position="669"/>
    </location>
</feature>
<name>A0A2A9LZQ3_BESBE</name>
<organism evidence="3 4">
    <name type="scientific">Besnoitia besnoiti</name>
    <name type="common">Apicomplexan protozoan</name>
    <dbReference type="NCBI Taxonomy" id="94643"/>
    <lineage>
        <taxon>Eukaryota</taxon>
        <taxon>Sar</taxon>
        <taxon>Alveolata</taxon>
        <taxon>Apicomplexa</taxon>
        <taxon>Conoidasida</taxon>
        <taxon>Coccidia</taxon>
        <taxon>Eucoccidiorida</taxon>
        <taxon>Eimeriorina</taxon>
        <taxon>Sarcocystidae</taxon>
        <taxon>Besnoitia</taxon>
    </lineage>
</organism>
<dbReference type="EMBL" id="NWUJ01000013">
    <property type="protein sequence ID" value="PFH31858.1"/>
    <property type="molecule type" value="Genomic_DNA"/>
</dbReference>
<feature type="region of interest" description="Disordered" evidence="1">
    <location>
        <begin position="380"/>
        <end position="421"/>
    </location>
</feature>
<feature type="region of interest" description="Disordered" evidence="1">
    <location>
        <begin position="897"/>
        <end position="978"/>
    </location>
</feature>
<dbReference type="AlphaFoldDB" id="A0A2A9LZQ3"/>
<proteinExistence type="predicted"/>
<feature type="region of interest" description="Disordered" evidence="1">
    <location>
        <begin position="433"/>
        <end position="462"/>
    </location>
</feature>
<evidence type="ECO:0000313" key="4">
    <source>
        <dbReference type="Proteomes" id="UP000224006"/>
    </source>
</evidence>
<evidence type="ECO:0008006" key="5">
    <source>
        <dbReference type="Google" id="ProtNLM"/>
    </source>
</evidence>
<feature type="compositionally biased region" description="Polar residues" evidence="1">
    <location>
        <begin position="929"/>
        <end position="952"/>
    </location>
</feature>